<name>A0ABW6BDS4_9SPHI</name>
<dbReference type="EMBL" id="JBHUPB010000003">
    <property type="protein sequence ID" value="MFD2966346.1"/>
    <property type="molecule type" value="Genomic_DNA"/>
</dbReference>
<gene>
    <name evidence="1" type="ORF">ACFS7Y_03060</name>
</gene>
<proteinExistence type="predicted"/>
<evidence type="ECO:0000313" key="1">
    <source>
        <dbReference type="EMBL" id="MFD2966346.1"/>
    </source>
</evidence>
<protein>
    <submittedName>
        <fullName evidence="1">Uncharacterized protein</fullName>
    </submittedName>
</protein>
<organism evidence="1 2">
    <name type="scientific">Sphingobacterium bambusae</name>
    <dbReference type="NCBI Taxonomy" id="662858"/>
    <lineage>
        <taxon>Bacteria</taxon>
        <taxon>Pseudomonadati</taxon>
        <taxon>Bacteroidota</taxon>
        <taxon>Sphingobacteriia</taxon>
        <taxon>Sphingobacteriales</taxon>
        <taxon>Sphingobacteriaceae</taxon>
        <taxon>Sphingobacterium</taxon>
    </lineage>
</organism>
<comment type="caution">
    <text evidence="1">The sequence shown here is derived from an EMBL/GenBank/DDBJ whole genome shotgun (WGS) entry which is preliminary data.</text>
</comment>
<evidence type="ECO:0000313" key="2">
    <source>
        <dbReference type="Proteomes" id="UP001597525"/>
    </source>
</evidence>
<sequence length="93" mass="10750">MIFKLERAINNFPLVINELIGQQLLDLQLVAIQQRGLDTTISMQMNFSDLHIFLHLCLQQGLRLEFVDRHFARISLAINKPNVIPTHSNNNEL</sequence>
<accession>A0ABW6BDS4</accession>
<dbReference type="RefSeq" id="WP_320184135.1">
    <property type="nucleotide sequence ID" value="NZ_CP138332.1"/>
</dbReference>
<dbReference type="Proteomes" id="UP001597525">
    <property type="component" value="Unassembled WGS sequence"/>
</dbReference>
<reference evidence="2" key="1">
    <citation type="journal article" date="2019" name="Int. J. Syst. Evol. Microbiol.">
        <title>The Global Catalogue of Microorganisms (GCM) 10K type strain sequencing project: providing services to taxonomists for standard genome sequencing and annotation.</title>
        <authorList>
            <consortium name="The Broad Institute Genomics Platform"/>
            <consortium name="The Broad Institute Genome Sequencing Center for Infectious Disease"/>
            <person name="Wu L."/>
            <person name="Ma J."/>
        </authorList>
    </citation>
    <scope>NUCLEOTIDE SEQUENCE [LARGE SCALE GENOMIC DNA]</scope>
    <source>
        <strain evidence="2">KCTC 22814</strain>
    </source>
</reference>
<keyword evidence="2" id="KW-1185">Reference proteome</keyword>